<dbReference type="GO" id="GO:0005576">
    <property type="term" value="C:extracellular region"/>
    <property type="evidence" value="ECO:0007669"/>
    <property type="project" value="UniProtKB-SubCell"/>
</dbReference>
<dbReference type="Pfam" id="PF20147">
    <property type="entry name" value="Crinkler"/>
    <property type="match status" value="1"/>
</dbReference>
<proteinExistence type="predicted"/>
<evidence type="ECO:0000256" key="2">
    <source>
        <dbReference type="ARBA" id="ARBA00004613"/>
    </source>
</evidence>
<comment type="subcellular location">
    <subcellularLocation>
        <location evidence="1">Host cell</location>
    </subcellularLocation>
    <subcellularLocation>
        <location evidence="2">Secreted</location>
    </subcellularLocation>
</comment>
<evidence type="ECO:0000313" key="6">
    <source>
        <dbReference type="EMBL" id="GBB85536.1"/>
    </source>
</evidence>
<keyword evidence="3" id="KW-0964">Secreted</keyword>
<protein>
    <recommendedName>
        <fullName evidence="5">Crinkler effector protein N-terminal domain-containing protein</fullName>
    </recommendedName>
</protein>
<dbReference type="GO" id="GO:0043657">
    <property type="term" value="C:host cell"/>
    <property type="evidence" value="ECO:0007669"/>
    <property type="project" value="UniProtKB-SubCell"/>
</dbReference>
<feature type="region of interest" description="Disordered" evidence="4">
    <location>
        <begin position="510"/>
        <end position="530"/>
    </location>
</feature>
<gene>
    <name evidence="6" type="ORF">RclHR1_12020006</name>
</gene>
<evidence type="ECO:0000256" key="4">
    <source>
        <dbReference type="SAM" id="MobiDB-lite"/>
    </source>
</evidence>
<dbReference type="Proteomes" id="UP000247702">
    <property type="component" value="Unassembled WGS sequence"/>
</dbReference>
<feature type="compositionally biased region" description="Basic and acidic residues" evidence="4">
    <location>
        <begin position="513"/>
        <end position="530"/>
    </location>
</feature>
<name>A0A2Z6QYY9_9GLOM</name>
<feature type="region of interest" description="Disordered" evidence="4">
    <location>
        <begin position="591"/>
        <end position="637"/>
    </location>
</feature>
<reference evidence="6 7" key="1">
    <citation type="submission" date="2017-11" db="EMBL/GenBank/DDBJ databases">
        <title>The genome of Rhizophagus clarus HR1 reveals common genetic basis of auxotrophy among arbuscular mycorrhizal fungi.</title>
        <authorList>
            <person name="Kobayashi Y."/>
        </authorList>
    </citation>
    <scope>NUCLEOTIDE SEQUENCE [LARGE SCALE GENOMIC DNA]</scope>
    <source>
        <strain evidence="6 7">HR1</strain>
    </source>
</reference>
<organism evidence="6 7">
    <name type="scientific">Rhizophagus clarus</name>
    <dbReference type="NCBI Taxonomy" id="94130"/>
    <lineage>
        <taxon>Eukaryota</taxon>
        <taxon>Fungi</taxon>
        <taxon>Fungi incertae sedis</taxon>
        <taxon>Mucoromycota</taxon>
        <taxon>Glomeromycotina</taxon>
        <taxon>Glomeromycetes</taxon>
        <taxon>Glomerales</taxon>
        <taxon>Glomeraceae</taxon>
        <taxon>Rhizophagus</taxon>
    </lineage>
</organism>
<evidence type="ECO:0000259" key="5">
    <source>
        <dbReference type="Pfam" id="PF20147"/>
    </source>
</evidence>
<accession>A0A2Z6QYY9</accession>
<dbReference type="EMBL" id="BEXD01000228">
    <property type="protein sequence ID" value="GBB85536.1"/>
    <property type="molecule type" value="Genomic_DNA"/>
</dbReference>
<feature type="domain" description="Crinkler effector protein N-terminal" evidence="5">
    <location>
        <begin position="3"/>
        <end position="100"/>
    </location>
</feature>
<comment type="caution">
    <text evidence="6">The sequence shown here is derived from an EMBL/GenBank/DDBJ whole genome shotgun (WGS) entry which is preliminary data.</text>
</comment>
<evidence type="ECO:0000313" key="7">
    <source>
        <dbReference type="Proteomes" id="UP000247702"/>
    </source>
</evidence>
<dbReference type="AlphaFoldDB" id="A0A2Z6QYY9"/>
<evidence type="ECO:0000256" key="3">
    <source>
        <dbReference type="ARBA" id="ARBA00022525"/>
    </source>
</evidence>
<evidence type="ECO:0000256" key="1">
    <source>
        <dbReference type="ARBA" id="ARBA00004340"/>
    </source>
</evidence>
<keyword evidence="7" id="KW-1185">Reference proteome</keyword>
<dbReference type="InterPro" id="IPR045379">
    <property type="entry name" value="Crinkler_N"/>
</dbReference>
<sequence length="1001" mass="114234">MSITLFCLVKGNTTASAFSVKISRDEPISELKKAIKAENPQTFANVDAKDLKLWKKEIPDDQDDLLSNLSLNDGDELLATKKISKYFPDSPPEEHIHVLVSPPESTTTSSREQELLDQVASLQALLNKSTHDFDVVVHPKRKPNKWTANIEHATLEGLKEYIRKMYQPPALENDGAELNLMNDGDKYSPRNDQDLREILRIFVSNKKLKFTVFIETPSKPFSDWSFPKVCQLYGISNDPNPDIDVFPPFSCGSADLNSDKSKAVIKHLMAEIKLRQDVTPLNKANEATKSIYSYCYLASGVSLYKDNFKLIPEKLIEGRNGQGNLDYAVECRSTGRVLGVIEVKKEDFMKGFAQASVQMESTLSRKRKADEIDNGQDVDRVFGIVTDASEWYFMECSLDNEGKPAFKLSESVTVVYKDENLQAKVEKVLGHIVWILEEAQKPVEASQSGVKRIMSSELEVLKQRIIELEAELKAKNSKLAEFEARDVEIHELRKKVVEVEARNAELINQNKQMMEENNRRDARIEDLEKNTTDRVTKLEQKQLQNDSTPNNSISNFNSGVVHLEKSLEEKEMDIFLDEEDKKIVSEDIRRRNKEKKLHRESADQDSSSEPAYIAETNNDDNLDEPRDQSISEKSGNFVNKIHNFHDRNIDKSIEDNRLDCDSSSRKDLPEDDDFTVPSEQAVEHDLMQQLSVPSTSIDTEISLTPPVIDKKQQFSVTAECIVYIFRKAVRSGYEEILHWYGFAESYDKRINEIRTINKVKINTAKQQVYQEVKKLLPDISDVNLRQQLSRARKLYKLFNAVGVEKIKQVTYSANAISNLNNTQIQNIIDYVISKAVTGDPKGIDPESSPKAEVNIPSKPIAKKTVSIKTRTPIPRTNPNKMECLYQYAVEHGLDPEKFSIVTEADKKRWAGESFRGILEVDMRFYCGAIEGKEEDPRKYHKFLTDRERMIGEELLRRGILESRKSTAWLDNLMKEWEKTHTQFIQVFGQALNSIPIVSVKA</sequence>